<reference evidence="2" key="1">
    <citation type="submission" date="2017-04" db="EMBL/GenBank/DDBJ databases">
        <authorList>
            <person name="Varghese N."/>
            <person name="Submissions S."/>
        </authorList>
    </citation>
    <scope>NUCLEOTIDE SEQUENCE [LARGE SCALE GENOMIC DNA]</scope>
    <source>
        <strain evidence="2">RKEM611</strain>
    </source>
</reference>
<dbReference type="AlphaFoldDB" id="A0A1Y6BGT6"/>
<protein>
    <submittedName>
        <fullName evidence="1">Uncharacterized protein</fullName>
    </submittedName>
</protein>
<name>A0A1Y6BGT6_9BACT</name>
<dbReference type="SUPFAM" id="SSF51101">
    <property type="entry name" value="Mannose-binding lectins"/>
    <property type="match status" value="1"/>
</dbReference>
<dbReference type="PROSITE" id="PS51257">
    <property type="entry name" value="PROKAR_LIPOPROTEIN"/>
    <property type="match status" value="1"/>
</dbReference>
<dbReference type="EMBL" id="FWZT01000003">
    <property type="protein sequence ID" value="SMF03195.1"/>
    <property type="molecule type" value="Genomic_DNA"/>
</dbReference>
<gene>
    <name evidence="1" type="ORF">SAMN06296036_103319</name>
</gene>
<dbReference type="InterPro" id="IPR036404">
    <property type="entry name" value="Jacalin-like_lectin_dom_sf"/>
</dbReference>
<dbReference type="RefSeq" id="WP_132315791.1">
    <property type="nucleotide sequence ID" value="NZ_FWZT01000003.1"/>
</dbReference>
<organism evidence="1 2">
    <name type="scientific">Pseudobacteriovorax antillogorgiicola</name>
    <dbReference type="NCBI Taxonomy" id="1513793"/>
    <lineage>
        <taxon>Bacteria</taxon>
        <taxon>Pseudomonadati</taxon>
        <taxon>Bdellovibrionota</taxon>
        <taxon>Oligoflexia</taxon>
        <taxon>Oligoflexales</taxon>
        <taxon>Pseudobacteriovoracaceae</taxon>
        <taxon>Pseudobacteriovorax</taxon>
    </lineage>
</organism>
<keyword evidence="2" id="KW-1185">Reference proteome</keyword>
<dbReference type="Gene3D" id="2.100.10.30">
    <property type="entry name" value="Jacalin-like lectin domain"/>
    <property type="match status" value="1"/>
</dbReference>
<sequence>MKTILLSALCAVLTLACERGALDKIELVTENREVESSGGAALPATPEPEANPFELEVGMLEDRVAAFQEAVQVRSQTVPTALDEAQAKVEEAEAVLAAATNYDEIKSRTNDVQAFITDRGTLLGNELVNNQVQQEDWQTLSDSMTRLADRVSLSVDHPGRDLNLVRLSTAENLLVQLNDELSAIEQFLSLYETRIQDYRQALNEALGQPYISNNFAYNAANNTHYQSLCPQNSLTAFSGRADGLIDQLQVVCGNQQGQAVGGVGGDPFGPLSCPSGTVAKGIRGTMEDALDSLGLVCVKAQQIDQSEQLEFSPLIIGNLQSDQNFMRICPARRIVTGLQGTIDFGFSAGVIRTIEIVCTAQP</sequence>
<evidence type="ECO:0000313" key="1">
    <source>
        <dbReference type="EMBL" id="SMF03195.1"/>
    </source>
</evidence>
<dbReference type="Proteomes" id="UP000192907">
    <property type="component" value="Unassembled WGS sequence"/>
</dbReference>
<accession>A0A1Y6BGT6</accession>
<proteinExistence type="predicted"/>
<evidence type="ECO:0000313" key="2">
    <source>
        <dbReference type="Proteomes" id="UP000192907"/>
    </source>
</evidence>